<dbReference type="Pfam" id="PF00089">
    <property type="entry name" value="Trypsin"/>
    <property type="match status" value="1"/>
</dbReference>
<feature type="domain" description="Peptidase S1" evidence="3">
    <location>
        <begin position="33"/>
        <end position="260"/>
    </location>
</feature>
<organism evidence="4 5">
    <name type="scientific">Astyanax mexicanus</name>
    <name type="common">Blind cave fish</name>
    <name type="synonym">Astyanax fasciatus mexicanus</name>
    <dbReference type="NCBI Taxonomy" id="7994"/>
    <lineage>
        <taxon>Eukaryota</taxon>
        <taxon>Metazoa</taxon>
        <taxon>Chordata</taxon>
        <taxon>Craniata</taxon>
        <taxon>Vertebrata</taxon>
        <taxon>Euteleostomi</taxon>
        <taxon>Actinopterygii</taxon>
        <taxon>Neopterygii</taxon>
        <taxon>Teleostei</taxon>
        <taxon>Ostariophysi</taxon>
        <taxon>Characiformes</taxon>
        <taxon>Characoidei</taxon>
        <taxon>Acestrorhamphidae</taxon>
        <taxon>Acestrorhamphinae</taxon>
        <taxon>Astyanax</taxon>
    </lineage>
</organism>
<dbReference type="InterPro" id="IPR001254">
    <property type="entry name" value="Trypsin_dom"/>
</dbReference>
<dbReference type="PANTHER" id="PTHR24271">
    <property type="entry name" value="KALLIKREIN-RELATED"/>
    <property type="match status" value="1"/>
</dbReference>
<proteinExistence type="inferred from homology"/>
<comment type="similarity">
    <text evidence="2">Belongs to the peptidase S1 family. CLIP subfamily.</text>
</comment>
<dbReference type="PRINTS" id="PR00722">
    <property type="entry name" value="CHYMOTRYPSIN"/>
</dbReference>
<reference evidence="5" key="1">
    <citation type="submission" date="2013-03" db="EMBL/GenBank/DDBJ databases">
        <authorList>
            <person name="Jeffery W."/>
            <person name="Warren W."/>
            <person name="Wilson R.K."/>
        </authorList>
    </citation>
    <scope>NUCLEOTIDE SEQUENCE</scope>
    <source>
        <strain evidence="5">female</strain>
    </source>
</reference>
<accession>A0A3B1K031</accession>
<dbReference type="FunFam" id="2.40.10.10:FF:000002">
    <property type="entry name" value="Transmembrane protease serine"/>
    <property type="match status" value="1"/>
</dbReference>
<reference evidence="5" key="2">
    <citation type="journal article" date="2014" name="Nat. Commun.">
        <title>The cavefish genome reveals candidate genes for eye loss.</title>
        <authorList>
            <person name="McGaugh S.E."/>
            <person name="Gross J.B."/>
            <person name="Aken B."/>
            <person name="Blin M."/>
            <person name="Borowsky R."/>
            <person name="Chalopin D."/>
            <person name="Hinaux H."/>
            <person name="Jeffery W.R."/>
            <person name="Keene A."/>
            <person name="Ma L."/>
            <person name="Minx P."/>
            <person name="Murphy D."/>
            <person name="O'Quin K.E."/>
            <person name="Retaux S."/>
            <person name="Rohner N."/>
            <person name="Searle S.M."/>
            <person name="Stahl B.A."/>
            <person name="Tabin C."/>
            <person name="Volff J.N."/>
            <person name="Yoshizawa M."/>
            <person name="Warren W.C."/>
        </authorList>
    </citation>
    <scope>NUCLEOTIDE SEQUENCE [LARGE SCALE GENOMIC DNA]</scope>
    <source>
        <strain evidence="5">female</strain>
    </source>
</reference>
<dbReference type="Proteomes" id="UP000018467">
    <property type="component" value="Unassembled WGS sequence"/>
</dbReference>
<dbReference type="InParanoid" id="A0A3B1K031"/>
<dbReference type="GO" id="GO:0006508">
    <property type="term" value="P:proteolysis"/>
    <property type="evidence" value="ECO:0007669"/>
    <property type="project" value="InterPro"/>
</dbReference>
<dbReference type="PANTHER" id="PTHR24271:SF87">
    <property type="entry name" value="ARGININE ESTERASE-LIKE-RELATED"/>
    <property type="match status" value="1"/>
</dbReference>
<dbReference type="SUPFAM" id="SSF50494">
    <property type="entry name" value="Trypsin-like serine proteases"/>
    <property type="match status" value="1"/>
</dbReference>
<dbReference type="InterPro" id="IPR009003">
    <property type="entry name" value="Peptidase_S1_PA"/>
</dbReference>
<evidence type="ECO:0000313" key="5">
    <source>
        <dbReference type="Proteomes" id="UP000018467"/>
    </source>
</evidence>
<dbReference type="CDD" id="cd00190">
    <property type="entry name" value="Tryp_SPc"/>
    <property type="match status" value="1"/>
</dbReference>
<dbReference type="InterPro" id="IPR001314">
    <property type="entry name" value="Peptidase_S1A"/>
</dbReference>
<dbReference type="Bgee" id="ENSAMXG00000037937">
    <property type="expression patterns" value="Expressed in pharyngeal gill and 5 other cell types or tissues"/>
</dbReference>
<evidence type="ECO:0000256" key="1">
    <source>
        <dbReference type="ARBA" id="ARBA00023157"/>
    </source>
</evidence>
<dbReference type="PROSITE" id="PS50240">
    <property type="entry name" value="TRYPSIN_DOM"/>
    <property type="match status" value="1"/>
</dbReference>
<name>A0A3B1K031_ASTMX</name>
<dbReference type="InterPro" id="IPR043504">
    <property type="entry name" value="Peptidase_S1_PA_chymotrypsin"/>
</dbReference>
<evidence type="ECO:0000259" key="3">
    <source>
        <dbReference type="PROSITE" id="PS50240"/>
    </source>
</evidence>
<dbReference type="Gene3D" id="2.40.10.10">
    <property type="entry name" value="Trypsin-like serine proteases"/>
    <property type="match status" value="2"/>
</dbReference>
<sequence length="263" mass="29566">MEHIKLLHCCITIYLVIQLGLNCFFSASVKVGIINGTEAEPHSRPYMVSIQLQEQHVCGGFLITDSFVMTAAHCEEHFKENWDKVTAVIGAHNLKDNDFERIAVDQHYIHEHFTVTKDKVINDIMLMKLKKSTENSKNAQSIHIQEKKKARKRNDKCSVAGWGCITTNGNPSDVLMEAHVKIIPPETCKEQWSFYNDSIMLCAGGLHHGFCQGDSGGPLVCNNFAVGIVSFQNKDCDHPQQPNGYTRITGFLPWIKKTIHGTK</sequence>
<evidence type="ECO:0000256" key="2">
    <source>
        <dbReference type="ARBA" id="ARBA00024195"/>
    </source>
</evidence>
<reference evidence="4" key="3">
    <citation type="submission" date="2025-08" db="UniProtKB">
        <authorList>
            <consortium name="Ensembl"/>
        </authorList>
    </citation>
    <scope>IDENTIFICATION</scope>
</reference>
<dbReference type="AlphaFoldDB" id="A0A3B1K031"/>
<keyword evidence="1" id="KW-1015">Disulfide bond</keyword>
<reference evidence="4" key="4">
    <citation type="submission" date="2025-09" db="UniProtKB">
        <authorList>
            <consortium name="Ensembl"/>
        </authorList>
    </citation>
    <scope>IDENTIFICATION</scope>
</reference>
<dbReference type="SMART" id="SM00020">
    <property type="entry name" value="Tryp_SPc"/>
    <property type="match status" value="1"/>
</dbReference>
<dbReference type="GeneTree" id="ENSGT00910000144271"/>
<evidence type="ECO:0000313" key="4">
    <source>
        <dbReference type="Ensembl" id="ENSAMXP00000047888.1"/>
    </source>
</evidence>
<dbReference type="PROSITE" id="PS00134">
    <property type="entry name" value="TRYPSIN_HIS"/>
    <property type="match status" value="1"/>
</dbReference>
<protein>
    <recommendedName>
        <fullName evidence="3">Peptidase S1 domain-containing protein</fullName>
    </recommendedName>
</protein>
<dbReference type="InterPro" id="IPR018114">
    <property type="entry name" value="TRYPSIN_HIS"/>
</dbReference>
<keyword evidence="5" id="KW-1185">Reference proteome</keyword>
<dbReference type="STRING" id="7994.ENSAMXP00000047888"/>
<dbReference type="Ensembl" id="ENSAMXT00000050055.1">
    <property type="protein sequence ID" value="ENSAMXP00000047888.1"/>
    <property type="gene ID" value="ENSAMXG00000037937.1"/>
</dbReference>
<dbReference type="GO" id="GO:0004252">
    <property type="term" value="F:serine-type endopeptidase activity"/>
    <property type="evidence" value="ECO:0007669"/>
    <property type="project" value="InterPro"/>
</dbReference>